<dbReference type="Pfam" id="PF16259">
    <property type="entry name" value="DUF4913"/>
    <property type="match status" value="1"/>
</dbReference>
<accession>A0AAJ1UND6</accession>
<dbReference type="Proteomes" id="UP001157379">
    <property type="component" value="Unassembled WGS sequence"/>
</dbReference>
<dbReference type="InterPro" id="IPR032584">
    <property type="entry name" value="DUF4913"/>
</dbReference>
<evidence type="ECO:0000256" key="1">
    <source>
        <dbReference type="SAM" id="MobiDB-lite"/>
    </source>
</evidence>
<reference evidence="2" key="2">
    <citation type="submission" date="2023-04" db="EMBL/GenBank/DDBJ databases">
        <authorList>
            <person name="Orihara K."/>
        </authorList>
    </citation>
    <scope>NUCLEOTIDE SEQUENCE</scope>
    <source>
        <strain evidence="2">YIT 13057</strain>
    </source>
</reference>
<protein>
    <submittedName>
        <fullName evidence="2">DUF4913 domain-containing protein</fullName>
    </submittedName>
</protein>
<name>A0AAJ1UND6_9BIFI</name>
<evidence type="ECO:0000313" key="2">
    <source>
        <dbReference type="EMBL" id="MDH7899579.1"/>
    </source>
</evidence>
<proteinExistence type="predicted"/>
<reference evidence="2" key="1">
    <citation type="journal article" date="2023" name="Gut Microbes">
        <title>Characterization of Bifidobacterium kashiwanohense that utilizes both milk- and plant-derived oligosaccharides.</title>
        <authorList>
            <person name="Orihara K."/>
            <person name="Yahagi K."/>
            <person name="Saito Y."/>
            <person name="Watanabe Y."/>
            <person name="Sasai T."/>
            <person name="Hara T."/>
            <person name="Tsukuda N."/>
            <person name="Oki K."/>
            <person name="Fujimoto J."/>
            <person name="Matsuki T."/>
        </authorList>
    </citation>
    <scope>NUCLEOTIDE SEQUENCE</scope>
    <source>
        <strain evidence="2">YIT 13057</strain>
    </source>
</reference>
<dbReference type="AlphaFoldDB" id="A0AAJ1UND6"/>
<feature type="compositionally biased region" description="Basic and acidic residues" evidence="1">
    <location>
        <begin position="12"/>
        <end position="23"/>
    </location>
</feature>
<evidence type="ECO:0000313" key="3">
    <source>
        <dbReference type="Proteomes" id="UP001157379"/>
    </source>
</evidence>
<feature type="region of interest" description="Disordered" evidence="1">
    <location>
        <begin position="314"/>
        <end position="338"/>
    </location>
</feature>
<sequence length="338" mass="37308">MGRRPGAGQGESPRRAEKGRIMSEHTSNTTSGPDGEEWERAVGAARTLLSSDCGWLELFTRAILEEKGVPYGKGLPNPEAPHIPEDKEIEEETMPGQGEPTPTAPEVPAGRHAAEPIRSGIPADAGETGNGYENPPEDATDRDDTPPKAGAEESDTRILPAQEGKTDLGRDESGDLDPARARDVSGQFGARMRRSETYYPNLAAFVERFVANVFCYHQSASVNMQWVSDWWRYPALVFPLDAMWRAYENARKAPGQMMIFYIQAASMLDRVFDKDRGIVASLDCKQNLTRKGEPLPCERPNRAWREPILETLSVPAAGGKENKETTITPTRRRNNGSN</sequence>
<comment type="caution">
    <text evidence="2">The sequence shown here is derived from an EMBL/GenBank/DDBJ whole genome shotgun (WGS) entry which is preliminary data.</text>
</comment>
<feature type="region of interest" description="Disordered" evidence="1">
    <location>
        <begin position="68"/>
        <end position="181"/>
    </location>
</feature>
<gene>
    <name evidence="2" type="ORF">OB936_05035</name>
</gene>
<organism evidence="2 3">
    <name type="scientific">Bifidobacterium catenulatum subsp. kashiwanohense</name>
    <dbReference type="NCBI Taxonomy" id="630129"/>
    <lineage>
        <taxon>Bacteria</taxon>
        <taxon>Bacillati</taxon>
        <taxon>Actinomycetota</taxon>
        <taxon>Actinomycetes</taxon>
        <taxon>Bifidobacteriales</taxon>
        <taxon>Bifidobacteriaceae</taxon>
        <taxon>Bifidobacterium</taxon>
    </lineage>
</organism>
<dbReference type="EMBL" id="JAOPMD010000009">
    <property type="protein sequence ID" value="MDH7899579.1"/>
    <property type="molecule type" value="Genomic_DNA"/>
</dbReference>
<feature type="compositionally biased region" description="Basic and acidic residues" evidence="1">
    <location>
        <begin position="164"/>
        <end position="181"/>
    </location>
</feature>
<feature type="region of interest" description="Disordered" evidence="1">
    <location>
        <begin position="1"/>
        <end position="39"/>
    </location>
</feature>
<feature type="compositionally biased region" description="Basic and acidic residues" evidence="1">
    <location>
        <begin position="142"/>
        <end position="156"/>
    </location>
</feature>